<dbReference type="SUPFAM" id="SSF81301">
    <property type="entry name" value="Nucleotidyltransferase"/>
    <property type="match status" value="1"/>
</dbReference>
<dbReference type="PANTHER" id="PTHR34822">
    <property type="entry name" value="GRPB DOMAIN PROTEIN (AFU_ORTHOLOGUE AFUA_1G01530)"/>
    <property type="match status" value="1"/>
</dbReference>
<protein>
    <submittedName>
        <fullName evidence="1">Uncharacterized protein</fullName>
    </submittedName>
</protein>
<dbReference type="Gene3D" id="3.30.460.10">
    <property type="entry name" value="Beta Polymerase, domain 2"/>
    <property type="match status" value="1"/>
</dbReference>
<sequence>MLTLEQEKWIAHLSDVNKISIVPFDPTAEEKFQRVKQKVQDSLGTRTLVEHHGATSLRISGQDEIDVYIPTPGAKFNSLINPLKTLFGEPRSLYPLERARFVTEELGKHVDVFLINEEHDGWKNGVKFEAYLKFHPEALEEYRQLKENGDGLSVREYYRRKTEFINGILAKVENP</sequence>
<reference evidence="1 2" key="1">
    <citation type="journal article" date="2015" name="Nature">
        <title>rRNA introns, odd ribosomes, and small enigmatic genomes across a large radiation of phyla.</title>
        <authorList>
            <person name="Brown C.T."/>
            <person name="Hug L.A."/>
            <person name="Thomas B.C."/>
            <person name="Sharon I."/>
            <person name="Castelle C.J."/>
            <person name="Singh A."/>
            <person name="Wilkins M.J."/>
            <person name="Williams K.H."/>
            <person name="Banfield J.F."/>
        </authorList>
    </citation>
    <scope>NUCLEOTIDE SEQUENCE [LARGE SCALE GENOMIC DNA]</scope>
</reference>
<gene>
    <name evidence="1" type="ORF">UR52_C0021G0006</name>
</gene>
<dbReference type="InterPro" id="IPR043519">
    <property type="entry name" value="NT_sf"/>
</dbReference>
<evidence type="ECO:0000313" key="1">
    <source>
        <dbReference type="EMBL" id="KKP58250.1"/>
    </source>
</evidence>
<evidence type="ECO:0000313" key="2">
    <source>
        <dbReference type="Proteomes" id="UP000034176"/>
    </source>
</evidence>
<comment type="caution">
    <text evidence="1">The sequence shown here is derived from an EMBL/GenBank/DDBJ whole genome shotgun (WGS) entry which is preliminary data.</text>
</comment>
<dbReference type="EMBL" id="LBPN01000021">
    <property type="protein sequence ID" value="KKP58250.1"/>
    <property type="molecule type" value="Genomic_DNA"/>
</dbReference>
<name>A0A0G0D4P8_9BACT</name>
<accession>A0A0G0D4P8</accession>
<organism evidence="1 2">
    <name type="scientific">Candidatus Gottesmanbacteria bacterium GW2011_GWA1_34_13</name>
    <dbReference type="NCBI Taxonomy" id="1618434"/>
    <lineage>
        <taxon>Bacteria</taxon>
        <taxon>Candidatus Gottesmaniibacteriota</taxon>
    </lineage>
</organism>
<dbReference type="Pfam" id="PF04229">
    <property type="entry name" value="GrpB"/>
    <property type="match status" value="1"/>
</dbReference>
<proteinExistence type="predicted"/>
<dbReference type="PANTHER" id="PTHR34822:SF1">
    <property type="entry name" value="GRPB FAMILY PROTEIN"/>
    <property type="match status" value="1"/>
</dbReference>
<dbReference type="AlphaFoldDB" id="A0A0G0D4P8"/>
<dbReference type="InterPro" id="IPR007344">
    <property type="entry name" value="GrpB/CoaE"/>
</dbReference>
<dbReference type="Proteomes" id="UP000034176">
    <property type="component" value="Unassembled WGS sequence"/>
</dbReference>